<dbReference type="Gene3D" id="3.30.160.70">
    <property type="entry name" value="Methylated DNA-protein cysteine methyltransferase domain"/>
    <property type="match status" value="1"/>
</dbReference>
<keyword evidence="7 9" id="KW-0234">DNA repair</keyword>
<dbReference type="InterPro" id="IPR001497">
    <property type="entry name" value="MethylDNA_cys_MeTrfase_AS"/>
</dbReference>
<comment type="function">
    <text evidence="9">Involved in the cellular defense against the biological effects of O6-methylguanine (O6-MeG) and O4-methylthymine (O4-MeT) in DNA. Repairs the methylated nucleobase in DNA by stoichiometrically transferring the methyl group to a cysteine residue in the enzyme. This is a suicide reaction: the enzyme is irreversibly inactivated.</text>
</comment>
<dbReference type="InterPro" id="IPR036388">
    <property type="entry name" value="WH-like_DNA-bd_sf"/>
</dbReference>
<keyword evidence="4 9" id="KW-0489">Methyltransferase</keyword>
<gene>
    <name evidence="12" type="ORF">FHW16_001692</name>
</gene>
<accession>A0A839EMY0</accession>
<evidence type="ECO:0000313" key="13">
    <source>
        <dbReference type="Proteomes" id="UP000549052"/>
    </source>
</evidence>
<dbReference type="PANTHER" id="PTHR10815:SF5">
    <property type="entry name" value="METHYLATED-DNA--PROTEIN-CYSTEINE METHYLTRANSFERASE"/>
    <property type="match status" value="1"/>
</dbReference>
<dbReference type="InterPro" id="IPR014048">
    <property type="entry name" value="MethylDNA_cys_MeTrfase_DNA-bd"/>
</dbReference>
<dbReference type="HAMAP" id="MF_00772">
    <property type="entry name" value="OGT"/>
    <property type="match status" value="1"/>
</dbReference>
<dbReference type="InterPro" id="IPR008332">
    <property type="entry name" value="MethylG_MeTrfase_N"/>
</dbReference>
<dbReference type="EMBL" id="JACGXN010000001">
    <property type="protein sequence ID" value="MBA8878010.1"/>
    <property type="molecule type" value="Genomic_DNA"/>
</dbReference>
<dbReference type="RefSeq" id="WP_348643861.1">
    <property type="nucleotide sequence ID" value="NZ_JACGXN010000001.1"/>
</dbReference>
<comment type="miscellaneous">
    <text evidence="9">This enzyme catalyzes only one turnover and therefore is not strictly catalytic. According to one definition, an enzyme is a biocatalyst that acts repeatedly and over many reaction cycles.</text>
</comment>
<evidence type="ECO:0000259" key="11">
    <source>
        <dbReference type="Pfam" id="PF02870"/>
    </source>
</evidence>
<comment type="catalytic activity">
    <reaction evidence="8 9">
        <text>a 6-O-methyl-2'-deoxyguanosine in DNA + L-cysteinyl-[protein] = S-methyl-L-cysteinyl-[protein] + a 2'-deoxyguanosine in DNA</text>
        <dbReference type="Rhea" id="RHEA:24000"/>
        <dbReference type="Rhea" id="RHEA-COMP:10131"/>
        <dbReference type="Rhea" id="RHEA-COMP:10132"/>
        <dbReference type="Rhea" id="RHEA-COMP:11367"/>
        <dbReference type="Rhea" id="RHEA-COMP:11368"/>
        <dbReference type="ChEBI" id="CHEBI:29950"/>
        <dbReference type="ChEBI" id="CHEBI:82612"/>
        <dbReference type="ChEBI" id="CHEBI:85445"/>
        <dbReference type="ChEBI" id="CHEBI:85448"/>
        <dbReference type="EC" id="2.1.1.63"/>
    </reaction>
</comment>
<dbReference type="AlphaFoldDB" id="A0A839EMY0"/>
<dbReference type="GO" id="GO:0005737">
    <property type="term" value="C:cytoplasm"/>
    <property type="evidence" value="ECO:0007669"/>
    <property type="project" value="UniProtKB-SubCell"/>
</dbReference>
<dbReference type="Gene3D" id="1.10.10.10">
    <property type="entry name" value="Winged helix-like DNA-binding domain superfamily/Winged helix DNA-binding domain"/>
    <property type="match status" value="1"/>
</dbReference>
<dbReference type="InterPro" id="IPR036631">
    <property type="entry name" value="MGMT_N_sf"/>
</dbReference>
<dbReference type="CDD" id="cd06445">
    <property type="entry name" value="ATase"/>
    <property type="match status" value="1"/>
</dbReference>
<dbReference type="GO" id="GO:0003908">
    <property type="term" value="F:methylated-DNA-[protein]-cysteine S-methyltransferase activity"/>
    <property type="evidence" value="ECO:0007669"/>
    <property type="project" value="UniProtKB-UniRule"/>
</dbReference>
<evidence type="ECO:0000259" key="10">
    <source>
        <dbReference type="Pfam" id="PF01035"/>
    </source>
</evidence>
<comment type="similarity">
    <text evidence="2 9">Belongs to the MGMT family.</text>
</comment>
<dbReference type="FunFam" id="1.10.10.10:FF:000214">
    <property type="entry name" value="Methylated-DNA--protein-cysteine methyltransferase"/>
    <property type="match status" value="1"/>
</dbReference>
<evidence type="ECO:0000313" key="12">
    <source>
        <dbReference type="EMBL" id="MBA8878010.1"/>
    </source>
</evidence>
<dbReference type="InterPro" id="IPR023546">
    <property type="entry name" value="MGMT"/>
</dbReference>
<evidence type="ECO:0000256" key="1">
    <source>
        <dbReference type="ARBA" id="ARBA00001286"/>
    </source>
</evidence>
<evidence type="ECO:0000256" key="4">
    <source>
        <dbReference type="ARBA" id="ARBA00022603"/>
    </source>
</evidence>
<evidence type="ECO:0000256" key="7">
    <source>
        <dbReference type="ARBA" id="ARBA00023204"/>
    </source>
</evidence>
<evidence type="ECO:0000256" key="8">
    <source>
        <dbReference type="ARBA" id="ARBA00049348"/>
    </source>
</evidence>
<dbReference type="SUPFAM" id="SSF53155">
    <property type="entry name" value="Methylated DNA-protein cysteine methyltransferase domain"/>
    <property type="match status" value="1"/>
</dbReference>
<dbReference type="InterPro" id="IPR036217">
    <property type="entry name" value="MethylDNA_cys_MeTrfase_DNAb"/>
</dbReference>
<dbReference type="PANTHER" id="PTHR10815">
    <property type="entry name" value="METHYLATED-DNA--PROTEIN-CYSTEINE METHYLTRANSFERASE"/>
    <property type="match status" value="1"/>
</dbReference>
<comment type="caution">
    <text evidence="12">The sequence shown here is derived from an EMBL/GenBank/DDBJ whole genome shotgun (WGS) entry which is preliminary data.</text>
</comment>
<dbReference type="Pfam" id="PF01035">
    <property type="entry name" value="DNA_binding_1"/>
    <property type="match status" value="1"/>
</dbReference>
<reference evidence="12 13" key="1">
    <citation type="submission" date="2020-07" db="EMBL/GenBank/DDBJ databases">
        <title>Genomic Encyclopedia of Type Strains, Phase IV (KMG-V): Genome sequencing to study the core and pangenomes of soil and plant-associated prokaryotes.</title>
        <authorList>
            <person name="Whitman W."/>
        </authorList>
    </citation>
    <scope>NUCLEOTIDE SEQUENCE [LARGE SCALE GENOMIC DNA]</scope>
    <source>
        <strain evidence="12 13">AN3</strain>
    </source>
</reference>
<protein>
    <recommendedName>
        <fullName evidence="9">Methylated-DNA--protein-cysteine methyltransferase</fullName>
        <ecNumber evidence="9">2.1.1.63</ecNumber>
    </recommendedName>
    <alternativeName>
        <fullName evidence="9">6-O-methylguanine-DNA methyltransferase</fullName>
        <shortName evidence="9">MGMT</shortName>
    </alternativeName>
    <alternativeName>
        <fullName evidence="9">O-6-methylguanine-DNA-alkyltransferase</fullName>
    </alternativeName>
</protein>
<keyword evidence="5 9" id="KW-0808">Transferase</keyword>
<comment type="subcellular location">
    <subcellularLocation>
        <location evidence="9">Cytoplasm</location>
    </subcellularLocation>
</comment>
<feature type="domain" description="Methylated-DNA-[protein]-cysteine S-methyltransferase DNA binding" evidence="10">
    <location>
        <begin position="88"/>
        <end position="167"/>
    </location>
</feature>
<proteinExistence type="inferred from homology"/>
<feature type="active site" description="Nucleophile; methyl group acceptor" evidence="9">
    <location>
        <position position="139"/>
    </location>
</feature>
<organism evidence="12 13">
    <name type="scientific">Phyllobacterium myrsinacearum</name>
    <dbReference type="NCBI Taxonomy" id="28101"/>
    <lineage>
        <taxon>Bacteria</taxon>
        <taxon>Pseudomonadati</taxon>
        <taxon>Pseudomonadota</taxon>
        <taxon>Alphaproteobacteria</taxon>
        <taxon>Hyphomicrobiales</taxon>
        <taxon>Phyllobacteriaceae</taxon>
        <taxon>Phyllobacterium</taxon>
    </lineage>
</organism>
<dbReference type="GO" id="GO:0032259">
    <property type="term" value="P:methylation"/>
    <property type="evidence" value="ECO:0007669"/>
    <property type="project" value="UniProtKB-KW"/>
</dbReference>
<dbReference type="NCBIfam" id="TIGR00589">
    <property type="entry name" value="ogt"/>
    <property type="match status" value="1"/>
</dbReference>
<name>A0A839EMY0_9HYPH</name>
<sequence length="189" mass="20944">MTKTLRYKHIQTPIGPMIAMANDEGLSLLEFADRPALPAELTELEQRYRYTIMPGNHRYLDQIEGEIAAYFAGEQTVFKTPLFLPATPFQRTIWSMLLDIPFGETRTYGGMARALGKPNSSRAVGGANGQNRIAIVVPCHRIIGADGSLTGYGGGQPRKRFLLDLEHRVAARKSEEPVFHPITAQGSFL</sequence>
<evidence type="ECO:0000256" key="9">
    <source>
        <dbReference type="HAMAP-Rule" id="MF_00772"/>
    </source>
</evidence>
<dbReference type="GO" id="GO:0006307">
    <property type="term" value="P:DNA alkylation repair"/>
    <property type="evidence" value="ECO:0007669"/>
    <property type="project" value="UniProtKB-UniRule"/>
</dbReference>
<evidence type="ECO:0000256" key="5">
    <source>
        <dbReference type="ARBA" id="ARBA00022679"/>
    </source>
</evidence>
<dbReference type="Proteomes" id="UP000549052">
    <property type="component" value="Unassembled WGS sequence"/>
</dbReference>
<dbReference type="Pfam" id="PF02870">
    <property type="entry name" value="Methyltransf_1N"/>
    <property type="match status" value="1"/>
</dbReference>
<comment type="catalytic activity">
    <reaction evidence="1 9">
        <text>a 4-O-methyl-thymidine in DNA + L-cysteinyl-[protein] = a thymidine in DNA + S-methyl-L-cysteinyl-[protein]</text>
        <dbReference type="Rhea" id="RHEA:53428"/>
        <dbReference type="Rhea" id="RHEA-COMP:10131"/>
        <dbReference type="Rhea" id="RHEA-COMP:10132"/>
        <dbReference type="Rhea" id="RHEA-COMP:13555"/>
        <dbReference type="Rhea" id="RHEA-COMP:13556"/>
        <dbReference type="ChEBI" id="CHEBI:29950"/>
        <dbReference type="ChEBI" id="CHEBI:82612"/>
        <dbReference type="ChEBI" id="CHEBI:137386"/>
        <dbReference type="ChEBI" id="CHEBI:137387"/>
        <dbReference type="EC" id="2.1.1.63"/>
    </reaction>
</comment>
<keyword evidence="13" id="KW-1185">Reference proteome</keyword>
<evidence type="ECO:0000256" key="3">
    <source>
        <dbReference type="ARBA" id="ARBA00022490"/>
    </source>
</evidence>
<dbReference type="PROSITE" id="PS00374">
    <property type="entry name" value="MGMT"/>
    <property type="match status" value="1"/>
</dbReference>
<dbReference type="SUPFAM" id="SSF46767">
    <property type="entry name" value="Methylated DNA-protein cysteine methyltransferase, C-terminal domain"/>
    <property type="match status" value="1"/>
</dbReference>
<keyword evidence="3 9" id="KW-0963">Cytoplasm</keyword>
<dbReference type="EC" id="2.1.1.63" evidence="9"/>
<keyword evidence="6 9" id="KW-0227">DNA damage</keyword>
<feature type="domain" description="Methylguanine DNA methyltransferase ribonuclease-like" evidence="11">
    <location>
        <begin position="5"/>
        <end position="82"/>
    </location>
</feature>
<evidence type="ECO:0000256" key="6">
    <source>
        <dbReference type="ARBA" id="ARBA00022763"/>
    </source>
</evidence>
<evidence type="ECO:0000256" key="2">
    <source>
        <dbReference type="ARBA" id="ARBA00008711"/>
    </source>
</evidence>